<sequence length="427" mass="44130">MNAVAVGTDPRSTPTSRTTVAGVPRDLDLPDEPTRIVVMVRCSNELAARAHADRWDEGGGREVQVGHDGDGLVVGATFASVFDALFVLGAVTSEMTLAPDEAAAVVAGPASHGASGAVSTDQGRAGDAARGRSGTRERAAQLLGTALPGQCLVLADVGLIAGPLLGPGLDLVAAGARGRHGFVCGPGVYDIRAARGEGRRSSCTRPQWARRRVHGAPGPSGVAVAPRTTSVPEPAPSAAARVVCFVGPLRGALEVATAQAALAAHADGSQVLRVQGRPGDRRELAALVELVSAYAHDRGPDLVADDLCDELDAIAVMLPDLAARIGAARPSGRRARTRARTSSNLGRDRLDLVDRVLRTIVSNGPTTIVATSVDDIDALSQVVVERVVGDRRLHDVRLVVGGLQRAPRLVGRLKDQLGALEVVEVEA</sequence>
<dbReference type="AlphaFoldDB" id="A0A934MDZ6"/>
<proteinExistence type="predicted"/>
<evidence type="ECO:0000256" key="1">
    <source>
        <dbReference type="SAM" id="MobiDB-lite"/>
    </source>
</evidence>
<keyword evidence="3" id="KW-1185">Reference proteome</keyword>
<evidence type="ECO:0000313" key="2">
    <source>
        <dbReference type="EMBL" id="MBI9115244.1"/>
    </source>
</evidence>
<dbReference type="RefSeq" id="WP_198733815.1">
    <property type="nucleotide sequence ID" value="NZ_JAEINH010000007.1"/>
</dbReference>
<comment type="caution">
    <text evidence="2">The sequence shown here is derived from an EMBL/GenBank/DDBJ whole genome shotgun (WGS) entry which is preliminary data.</text>
</comment>
<dbReference type="Proteomes" id="UP000602087">
    <property type="component" value="Unassembled WGS sequence"/>
</dbReference>
<reference evidence="2" key="1">
    <citation type="submission" date="2020-12" db="EMBL/GenBank/DDBJ databases">
        <title>Sanguibacter suaedae sp. nov., isolated from Suaeda aralocaspica.</title>
        <authorList>
            <person name="Ma Q."/>
        </authorList>
    </citation>
    <scope>NUCLEOTIDE SEQUENCE</scope>
    <source>
        <strain evidence="2">YZGR15</strain>
    </source>
</reference>
<name>A0A934MDZ6_9MICO</name>
<gene>
    <name evidence="2" type="ORF">JAV76_09505</name>
</gene>
<dbReference type="EMBL" id="JAEINH010000007">
    <property type="protein sequence ID" value="MBI9115244.1"/>
    <property type="molecule type" value="Genomic_DNA"/>
</dbReference>
<evidence type="ECO:0000313" key="3">
    <source>
        <dbReference type="Proteomes" id="UP000602087"/>
    </source>
</evidence>
<feature type="region of interest" description="Disordered" evidence="1">
    <location>
        <begin position="111"/>
        <end position="133"/>
    </location>
</feature>
<accession>A0A934MDZ6</accession>
<protein>
    <submittedName>
        <fullName evidence="2">Uncharacterized protein</fullName>
    </submittedName>
</protein>
<organism evidence="2 3">
    <name type="scientific">Sanguibacter suaedae</name>
    <dbReference type="NCBI Taxonomy" id="2795737"/>
    <lineage>
        <taxon>Bacteria</taxon>
        <taxon>Bacillati</taxon>
        <taxon>Actinomycetota</taxon>
        <taxon>Actinomycetes</taxon>
        <taxon>Micrococcales</taxon>
        <taxon>Sanguibacteraceae</taxon>
        <taxon>Sanguibacter</taxon>
    </lineage>
</organism>